<dbReference type="AlphaFoldDB" id="A0A1B6NTN7"/>
<reference evidence="1" key="1">
    <citation type="submission" date="2013-11" db="EMBL/GenBank/DDBJ databases">
        <title>Microbial diversity, functional groups and degradation webs in Northern and Southern Mediterranean and Red Sea marine crude oil polluted sites.</title>
        <authorList>
            <person name="Daffonchio D."/>
            <person name="Mapelli F."/>
            <person name="Ferrer M."/>
            <person name="Richter M."/>
            <person name="Cherif A."/>
            <person name="Malkawi H.I."/>
            <person name="Yakimov M.M."/>
            <person name="Abdel-Fattah Y.R."/>
            <person name="Blaghen M."/>
            <person name="Golyshin P.N."/>
            <person name="Kalogerakis N."/>
            <person name="Boon N."/>
            <person name="Magagnini M."/>
            <person name="Fava F."/>
        </authorList>
    </citation>
    <scope>NUCLEOTIDE SEQUENCE</scope>
</reference>
<proteinExistence type="predicted"/>
<sequence>MISATYSKATPHLMVREPYKSNAVSKLVISSSWVISTHKHLAAASQAKLASR</sequence>
<protein>
    <submittedName>
        <fullName evidence="1">Uncharacterized protein</fullName>
    </submittedName>
</protein>
<organism evidence="1">
    <name type="scientific">marine sediment metagenome</name>
    <dbReference type="NCBI Taxonomy" id="412755"/>
    <lineage>
        <taxon>unclassified sequences</taxon>
        <taxon>metagenomes</taxon>
        <taxon>ecological metagenomes</taxon>
    </lineage>
</organism>
<dbReference type="EMBL" id="AYSL01000903">
    <property type="protein sequence ID" value="KTF06844.1"/>
    <property type="molecule type" value="Genomic_DNA"/>
</dbReference>
<gene>
    <name evidence="1" type="ORF">MGSAQ_001663</name>
</gene>
<name>A0A1B6NTN7_9ZZZZ</name>
<accession>A0A1B6NTN7</accession>
<evidence type="ECO:0000313" key="1">
    <source>
        <dbReference type="EMBL" id="KTF06844.1"/>
    </source>
</evidence>
<comment type="caution">
    <text evidence="1">The sequence shown here is derived from an EMBL/GenBank/DDBJ whole genome shotgun (WGS) entry which is preliminary data.</text>
</comment>